<proteinExistence type="predicted"/>
<sequence>MDSAEAVPALVEEYLKKEAQEFKAAFTSGITDVRHFPSCSREQVDESIMDFAEAVPAPVETEYLRKAAQEIKVNFDKRQEKMHRFPASLRGLGSQYIVPKLVAIGPYHHGSPRLRHMEKVKHVAAHHFVNDSGRSLEDIYGDVVKVADKVRCLYDDDVLASISPADFAAMMFYDACFLVEFMLIVHRDQLPCPELLFVLRSNARHINNDVMLIENQLPWLVVETLLNFRSVSVQVKQSISRLAESLTNRRLQREKILLGFDEECNPLHVLGLLHFYKTSSRTAIKVSKKACINHVFSTLNCLKARMIAEPNLRLVERDIPAPKKEIMSTSISAIELAEIGIKLKASKTGCFNEIGIKKGPLFGELFLTPLALTSTRACYLVNMAAFELCTTSGDAEHHEGLAVCSYIALLSMLMNREEDVHELRRKHIVQGQLTNKEMLQFFKSLTKHLNGGRSYTHILTTIENYKVNRWMWIKVHKFIYNNFRTIITVFSVVGVLVGIFKALLSFKQHQ</sequence>
<dbReference type="OMA" id="HINSDEM"/>
<name>A0A9R0YB25_TRITD</name>
<dbReference type="PANTHER" id="PTHR31549">
    <property type="entry name" value="PROTEIN, PUTATIVE (DUF247)-RELATED-RELATED"/>
    <property type="match status" value="1"/>
</dbReference>
<dbReference type="Pfam" id="PF03140">
    <property type="entry name" value="DUF247"/>
    <property type="match status" value="1"/>
</dbReference>
<keyword evidence="1" id="KW-0812">Transmembrane</keyword>
<feature type="transmembrane region" description="Helical" evidence="1">
    <location>
        <begin position="483"/>
        <end position="504"/>
    </location>
</feature>
<dbReference type="PANTHER" id="PTHR31549:SF274">
    <property type="entry name" value="DUF247 DOMAIN PROTEIN"/>
    <property type="match status" value="1"/>
</dbReference>
<dbReference type="AlphaFoldDB" id="A0A9R0YB25"/>
<dbReference type="Proteomes" id="UP000324705">
    <property type="component" value="Chromosome 6A"/>
</dbReference>
<keyword evidence="1" id="KW-1133">Transmembrane helix</keyword>
<keyword evidence="1" id="KW-0472">Membrane</keyword>
<organism evidence="2 3">
    <name type="scientific">Triticum turgidum subsp. durum</name>
    <name type="common">Durum wheat</name>
    <name type="synonym">Triticum durum</name>
    <dbReference type="NCBI Taxonomy" id="4567"/>
    <lineage>
        <taxon>Eukaryota</taxon>
        <taxon>Viridiplantae</taxon>
        <taxon>Streptophyta</taxon>
        <taxon>Embryophyta</taxon>
        <taxon>Tracheophyta</taxon>
        <taxon>Spermatophyta</taxon>
        <taxon>Magnoliopsida</taxon>
        <taxon>Liliopsida</taxon>
        <taxon>Poales</taxon>
        <taxon>Poaceae</taxon>
        <taxon>BOP clade</taxon>
        <taxon>Pooideae</taxon>
        <taxon>Triticodae</taxon>
        <taxon>Triticeae</taxon>
        <taxon>Triticinae</taxon>
        <taxon>Triticum</taxon>
    </lineage>
</organism>
<dbReference type="Gramene" id="TRITD6Av1G225600.1">
    <property type="protein sequence ID" value="TRITD6Av1G225600.1"/>
    <property type="gene ID" value="TRITD6Av1G225600"/>
</dbReference>
<evidence type="ECO:0000313" key="3">
    <source>
        <dbReference type="Proteomes" id="UP000324705"/>
    </source>
</evidence>
<evidence type="ECO:0000313" key="2">
    <source>
        <dbReference type="EMBL" id="VAI52099.1"/>
    </source>
</evidence>
<protein>
    <submittedName>
        <fullName evidence="2">Uncharacterized protein</fullName>
    </submittedName>
</protein>
<evidence type="ECO:0000256" key="1">
    <source>
        <dbReference type="SAM" id="Phobius"/>
    </source>
</evidence>
<gene>
    <name evidence="2" type="ORF">TRITD_6Av1G225600</name>
</gene>
<reference evidence="2 3" key="1">
    <citation type="submission" date="2017-09" db="EMBL/GenBank/DDBJ databases">
        <authorList>
            <consortium name="International Durum Wheat Genome Sequencing Consortium (IDWGSC)"/>
            <person name="Milanesi L."/>
        </authorList>
    </citation>
    <scope>NUCLEOTIDE SEQUENCE [LARGE SCALE GENOMIC DNA]</scope>
    <source>
        <strain evidence="3">cv. Svevo</strain>
    </source>
</reference>
<accession>A0A9R0YB25</accession>
<dbReference type="InterPro" id="IPR004158">
    <property type="entry name" value="DUF247_pln"/>
</dbReference>
<keyword evidence="3" id="KW-1185">Reference proteome</keyword>
<dbReference type="EMBL" id="LT934121">
    <property type="protein sequence ID" value="VAI52099.1"/>
    <property type="molecule type" value="Genomic_DNA"/>
</dbReference>